<evidence type="ECO:0000256" key="3">
    <source>
        <dbReference type="SAM" id="MobiDB-lite"/>
    </source>
</evidence>
<dbReference type="EMBL" id="CP028137">
    <property type="protein sequence ID" value="AZZ54322.1"/>
    <property type="molecule type" value="Genomic_DNA"/>
</dbReference>
<proteinExistence type="predicted"/>
<name>A0A3T0T6U3_9MICO</name>
<dbReference type="Proteomes" id="UP000285317">
    <property type="component" value="Chromosome"/>
</dbReference>
<accession>A0A3T0T6U3</accession>
<organism evidence="5 6">
    <name type="scientific">Rathayibacter festucae DSM 15932</name>
    <dbReference type="NCBI Taxonomy" id="1328866"/>
    <lineage>
        <taxon>Bacteria</taxon>
        <taxon>Bacillati</taxon>
        <taxon>Actinomycetota</taxon>
        <taxon>Actinomycetes</taxon>
        <taxon>Micrococcales</taxon>
        <taxon>Microbacteriaceae</taxon>
        <taxon>Rathayibacter</taxon>
    </lineage>
</organism>
<dbReference type="PANTHER" id="PTHR12304">
    <property type="entry name" value="INOSINE-URIDINE PREFERRING NUCLEOSIDE HYDROLASE"/>
    <property type="match status" value="1"/>
</dbReference>
<dbReference type="Pfam" id="PF01156">
    <property type="entry name" value="IU_nuc_hydro"/>
    <property type="match status" value="1"/>
</dbReference>
<dbReference type="InterPro" id="IPR023186">
    <property type="entry name" value="IUNH"/>
</dbReference>
<evidence type="ECO:0000259" key="4">
    <source>
        <dbReference type="Pfam" id="PF01156"/>
    </source>
</evidence>
<evidence type="ECO:0000256" key="1">
    <source>
        <dbReference type="ARBA" id="ARBA00022801"/>
    </source>
</evidence>
<dbReference type="SUPFAM" id="SSF53590">
    <property type="entry name" value="Nucleoside hydrolase"/>
    <property type="match status" value="1"/>
</dbReference>
<feature type="region of interest" description="Disordered" evidence="3">
    <location>
        <begin position="264"/>
        <end position="289"/>
    </location>
</feature>
<dbReference type="InterPro" id="IPR036452">
    <property type="entry name" value="Ribo_hydro-like"/>
</dbReference>
<feature type="domain" description="Inosine/uridine-preferring nucleoside hydrolase" evidence="4">
    <location>
        <begin position="63"/>
        <end position="230"/>
    </location>
</feature>
<protein>
    <submittedName>
        <fullName evidence="5">Twin-arginine translocation pathway signal protein</fullName>
    </submittedName>
</protein>
<dbReference type="PANTHER" id="PTHR12304:SF4">
    <property type="entry name" value="URIDINE NUCLEOSIDASE"/>
    <property type="match status" value="1"/>
</dbReference>
<keyword evidence="2" id="KW-0326">Glycosidase</keyword>
<dbReference type="InterPro" id="IPR001910">
    <property type="entry name" value="Inosine/uridine_hydrolase_dom"/>
</dbReference>
<dbReference type="KEGG" id="rfs:C1I64_13010"/>
<dbReference type="GO" id="GO:0006152">
    <property type="term" value="P:purine nucleoside catabolic process"/>
    <property type="evidence" value="ECO:0007669"/>
    <property type="project" value="TreeGrafter"/>
</dbReference>
<evidence type="ECO:0000313" key="5">
    <source>
        <dbReference type="EMBL" id="AZZ54322.1"/>
    </source>
</evidence>
<dbReference type="Gene3D" id="3.90.245.10">
    <property type="entry name" value="Ribonucleoside hydrolase-like"/>
    <property type="match status" value="1"/>
</dbReference>
<sequence length="317" mass="33062">MGAGAGGVASGVPPRVRVISDNDYSGDPDGLVQLAQHALSESVELALVVGSRLRPGDPFDPSNRTADNAATAAREVLAHCGRPDVPVVAGSNTADGSVVSEAARAIVAEALRDDPRPLYLCAGAGLTEVAAALRLEPSIASRMTLVWIGGPEHPGLAVPPPGAMPIEYNLLIDVPAAAEVFASALPIEQFPRDAYRQPLASVAELRVRMRTAGELGRHLFDALDGVFRMGVAHGLSFGETYALGDSPLVLATALLSAFEPDASSSRTARVPRPSITPDGQYGPRAGDGPDLRVYTHVDTRLLLEDLYAKLALRAADA</sequence>
<dbReference type="GO" id="GO:0008477">
    <property type="term" value="F:purine nucleosidase activity"/>
    <property type="evidence" value="ECO:0007669"/>
    <property type="project" value="TreeGrafter"/>
</dbReference>
<dbReference type="AlphaFoldDB" id="A0A3T0T6U3"/>
<keyword evidence="1" id="KW-0378">Hydrolase</keyword>
<evidence type="ECO:0000256" key="2">
    <source>
        <dbReference type="ARBA" id="ARBA00023295"/>
    </source>
</evidence>
<reference evidence="5 6" key="1">
    <citation type="submission" date="2018-03" db="EMBL/GenBank/DDBJ databases">
        <title>Bacteriophage NCPPB3778 and a type I-E CRISPR drive the evolution of the US Biological Select Agent, Rathayibacter toxicus.</title>
        <authorList>
            <person name="Davis E.W.II."/>
            <person name="Tabima J.F."/>
            <person name="Weisberg A.J."/>
            <person name="Dantas Lopes L."/>
            <person name="Wiseman M.S."/>
            <person name="Wiseman M.S."/>
            <person name="Pupko T."/>
            <person name="Belcher M.S."/>
            <person name="Sechler A.J."/>
            <person name="Tancos M.A."/>
            <person name="Schroeder B.K."/>
            <person name="Murray T.D."/>
            <person name="Luster D.G."/>
            <person name="Schneider W.L."/>
            <person name="Rogers E."/>
            <person name="Andreote F.D."/>
            <person name="Grunwald N.J."/>
            <person name="Putnam M.L."/>
            <person name="Chang J.H."/>
        </authorList>
    </citation>
    <scope>NUCLEOTIDE SEQUENCE [LARGE SCALE GENOMIC DNA]</scope>
    <source>
        <strain evidence="5 6">DSM 15932</strain>
    </source>
</reference>
<dbReference type="GO" id="GO:0005829">
    <property type="term" value="C:cytosol"/>
    <property type="evidence" value="ECO:0007669"/>
    <property type="project" value="TreeGrafter"/>
</dbReference>
<gene>
    <name evidence="5" type="ORF">C1I64_13010</name>
</gene>
<evidence type="ECO:0000313" key="6">
    <source>
        <dbReference type="Proteomes" id="UP000285317"/>
    </source>
</evidence>